<keyword evidence="4" id="KW-0804">Transcription</keyword>
<name>A0A1M7LF21_9FLAO</name>
<dbReference type="Pfam" id="PF03965">
    <property type="entry name" value="Penicillinase_R"/>
    <property type="match status" value="1"/>
</dbReference>
<protein>
    <submittedName>
        <fullName evidence="5">Predicted transcriptional regulator</fullName>
    </submittedName>
</protein>
<dbReference type="EMBL" id="LT670848">
    <property type="protein sequence ID" value="SHM76219.1"/>
    <property type="molecule type" value="Genomic_DNA"/>
</dbReference>
<dbReference type="Gene3D" id="1.10.10.10">
    <property type="entry name" value="Winged helix-like DNA-binding domain superfamily/Winged helix DNA-binding domain"/>
    <property type="match status" value="1"/>
</dbReference>
<dbReference type="RefSeq" id="WP_079734981.1">
    <property type="nucleotide sequence ID" value="NZ_LT670848.1"/>
</dbReference>
<gene>
    <name evidence="5" type="ORF">SAMN05878281_1873</name>
</gene>
<dbReference type="PIRSF" id="PIRSF019455">
    <property type="entry name" value="CopR_AtkY"/>
    <property type="match status" value="1"/>
</dbReference>
<dbReference type="InterPro" id="IPR036388">
    <property type="entry name" value="WH-like_DNA-bd_sf"/>
</dbReference>
<accession>A0A1M7LF21</accession>
<dbReference type="SUPFAM" id="SSF46785">
    <property type="entry name" value="Winged helix' DNA-binding domain"/>
    <property type="match status" value="1"/>
</dbReference>
<evidence type="ECO:0000313" key="6">
    <source>
        <dbReference type="Proteomes" id="UP000190235"/>
    </source>
</evidence>
<evidence type="ECO:0000313" key="5">
    <source>
        <dbReference type="EMBL" id="SHM76219.1"/>
    </source>
</evidence>
<dbReference type="Proteomes" id="UP000190235">
    <property type="component" value="Chromosome I"/>
</dbReference>
<dbReference type="AlphaFoldDB" id="A0A1M7LF21"/>
<keyword evidence="3" id="KW-0238">DNA-binding</keyword>
<dbReference type="Gene3D" id="1.10.4040.10">
    <property type="entry name" value="Penicillinase repressor domain"/>
    <property type="match status" value="1"/>
</dbReference>
<dbReference type="STRING" id="143223.SAMN05878281_1873"/>
<evidence type="ECO:0000256" key="1">
    <source>
        <dbReference type="ARBA" id="ARBA00011046"/>
    </source>
</evidence>
<keyword evidence="2" id="KW-0805">Transcription regulation</keyword>
<sequence length="122" mass="14456">MNLSKSEEQLMQILWKQEKAFMKDLIDAYPEPKPANTTVATLLKRMQDKGFVGYKQFGRSREYYALVRKRDYSSKQMKGFIKNFFNNSTSQFASFFTEQSNMSEDELKDLKKIIDQKIKNKK</sequence>
<evidence type="ECO:0000256" key="4">
    <source>
        <dbReference type="ARBA" id="ARBA00023163"/>
    </source>
</evidence>
<dbReference type="InterPro" id="IPR036390">
    <property type="entry name" value="WH_DNA-bd_sf"/>
</dbReference>
<dbReference type="GO" id="GO:0003677">
    <property type="term" value="F:DNA binding"/>
    <property type="evidence" value="ECO:0007669"/>
    <property type="project" value="UniProtKB-KW"/>
</dbReference>
<evidence type="ECO:0000256" key="3">
    <source>
        <dbReference type="ARBA" id="ARBA00023125"/>
    </source>
</evidence>
<evidence type="ECO:0000256" key="2">
    <source>
        <dbReference type="ARBA" id="ARBA00023015"/>
    </source>
</evidence>
<dbReference type="InterPro" id="IPR005650">
    <property type="entry name" value="BlaI_family"/>
</dbReference>
<dbReference type="GO" id="GO:0045892">
    <property type="term" value="P:negative regulation of DNA-templated transcription"/>
    <property type="evidence" value="ECO:0007669"/>
    <property type="project" value="InterPro"/>
</dbReference>
<organism evidence="5 6">
    <name type="scientific">Salegentibacter salegens</name>
    <dbReference type="NCBI Taxonomy" id="143223"/>
    <lineage>
        <taxon>Bacteria</taxon>
        <taxon>Pseudomonadati</taxon>
        <taxon>Bacteroidota</taxon>
        <taxon>Flavobacteriia</taxon>
        <taxon>Flavobacteriales</taxon>
        <taxon>Flavobacteriaceae</taxon>
        <taxon>Salegentibacter</taxon>
    </lineage>
</organism>
<keyword evidence="6" id="KW-1185">Reference proteome</keyword>
<proteinExistence type="inferred from homology"/>
<reference evidence="6" key="1">
    <citation type="submission" date="2016-11" db="EMBL/GenBank/DDBJ databases">
        <authorList>
            <person name="Varghese N."/>
            <person name="Submissions S."/>
        </authorList>
    </citation>
    <scope>NUCLEOTIDE SEQUENCE [LARGE SCALE GENOMIC DNA]</scope>
    <source>
        <strain evidence="6">ACAM 48</strain>
    </source>
</reference>
<comment type="similarity">
    <text evidence="1">Belongs to the BlaI transcriptional regulatory family.</text>
</comment>
<dbReference type="OrthoDB" id="1098508at2"/>